<evidence type="ECO:0000256" key="5">
    <source>
        <dbReference type="ARBA" id="ARBA00022694"/>
    </source>
</evidence>
<evidence type="ECO:0000256" key="8">
    <source>
        <dbReference type="ARBA" id="ARBA00038290"/>
    </source>
</evidence>
<evidence type="ECO:0000313" key="14">
    <source>
        <dbReference type="EMBL" id="CAH0104149.1"/>
    </source>
</evidence>
<evidence type="ECO:0000256" key="2">
    <source>
        <dbReference type="ARBA" id="ARBA00012386"/>
    </source>
</evidence>
<reference evidence="14" key="1">
    <citation type="submission" date="2021-11" db="EMBL/GenBank/DDBJ databases">
        <authorList>
            <person name="Schell T."/>
        </authorList>
    </citation>
    <scope>NUCLEOTIDE SEQUENCE</scope>
    <source>
        <strain evidence="14">M5</strain>
    </source>
</reference>
<keyword evidence="15" id="KW-1185">Reference proteome</keyword>
<evidence type="ECO:0000256" key="10">
    <source>
        <dbReference type="ARBA" id="ARBA00042508"/>
    </source>
</evidence>
<feature type="compositionally biased region" description="Basic and acidic residues" evidence="12">
    <location>
        <begin position="13"/>
        <end position="24"/>
    </location>
</feature>
<evidence type="ECO:0000256" key="9">
    <source>
        <dbReference type="ARBA" id="ARBA00039242"/>
    </source>
</evidence>
<dbReference type="EC" id="2.5.1.25" evidence="2"/>
<evidence type="ECO:0000259" key="13">
    <source>
        <dbReference type="SMART" id="SM01144"/>
    </source>
</evidence>
<name>A0A8J2RNA5_9CRUS</name>
<keyword evidence="5" id="KW-0819">tRNA processing</keyword>
<dbReference type="AlphaFoldDB" id="A0A8J2RNA5"/>
<evidence type="ECO:0000313" key="15">
    <source>
        <dbReference type="Proteomes" id="UP000789390"/>
    </source>
</evidence>
<accession>A0A8J2RNA5</accession>
<evidence type="ECO:0000256" key="4">
    <source>
        <dbReference type="ARBA" id="ARBA00022691"/>
    </source>
</evidence>
<evidence type="ECO:0000256" key="11">
    <source>
        <dbReference type="ARBA" id="ARBA00048718"/>
    </source>
</evidence>
<evidence type="ECO:0000256" key="6">
    <source>
        <dbReference type="ARBA" id="ARBA00023242"/>
    </source>
</evidence>
<comment type="similarity">
    <text evidence="8">Belongs to the TDD superfamily. DTWD1 family.</text>
</comment>
<comment type="subcellular location">
    <subcellularLocation>
        <location evidence="1">Nucleus</location>
    </subcellularLocation>
</comment>
<dbReference type="PANTHER" id="PTHR15627">
    <property type="entry name" value="NATURAL KILLER CELL-SPECIFIC ANTIGEN KLIP1"/>
    <property type="match status" value="1"/>
</dbReference>
<protein>
    <recommendedName>
        <fullName evidence="9">tRNA-uridine aminocarboxypropyltransferase 1</fullName>
        <ecNumber evidence="2">2.5.1.25</ecNumber>
    </recommendedName>
    <alternativeName>
        <fullName evidence="10">DTW domain-containing protein 1</fullName>
    </alternativeName>
</protein>
<dbReference type="GO" id="GO:0006400">
    <property type="term" value="P:tRNA modification"/>
    <property type="evidence" value="ECO:0007669"/>
    <property type="project" value="TreeGrafter"/>
</dbReference>
<feature type="region of interest" description="Disordered" evidence="12">
    <location>
        <begin position="1"/>
        <end position="31"/>
    </location>
</feature>
<dbReference type="Pfam" id="PF03942">
    <property type="entry name" value="DTW"/>
    <property type="match status" value="1"/>
</dbReference>
<dbReference type="EMBL" id="CAKKLH010000124">
    <property type="protein sequence ID" value="CAH0104149.1"/>
    <property type="molecule type" value="Genomic_DNA"/>
</dbReference>
<dbReference type="OrthoDB" id="3173at2759"/>
<evidence type="ECO:0000256" key="12">
    <source>
        <dbReference type="SAM" id="MobiDB-lite"/>
    </source>
</evidence>
<comment type="catalytic activity">
    <reaction evidence="11">
        <text>a uridine in tRNA + S-adenosyl-L-methionine = a 3-[(3S)-3-amino-3-carboxypropyl]uridine in tRNA + S-methyl-5'-thioadenosine + H(+)</text>
        <dbReference type="Rhea" id="RHEA:62432"/>
        <dbReference type="Rhea" id="RHEA-COMP:13339"/>
        <dbReference type="Rhea" id="RHEA-COMP:16092"/>
        <dbReference type="ChEBI" id="CHEBI:15378"/>
        <dbReference type="ChEBI" id="CHEBI:17509"/>
        <dbReference type="ChEBI" id="CHEBI:59789"/>
        <dbReference type="ChEBI" id="CHEBI:65315"/>
        <dbReference type="ChEBI" id="CHEBI:82930"/>
        <dbReference type="EC" id="2.5.1.25"/>
    </reaction>
</comment>
<dbReference type="Proteomes" id="UP000789390">
    <property type="component" value="Unassembled WGS sequence"/>
</dbReference>
<dbReference type="GO" id="GO:0016432">
    <property type="term" value="F:tRNA-uridine aminocarboxypropyltransferase activity"/>
    <property type="evidence" value="ECO:0007669"/>
    <property type="project" value="UniProtKB-EC"/>
</dbReference>
<comment type="caution">
    <text evidence="14">The sequence shown here is derived from an EMBL/GenBank/DDBJ whole genome shotgun (WGS) entry which is preliminary data.</text>
</comment>
<dbReference type="InterPro" id="IPR005636">
    <property type="entry name" value="DTW"/>
</dbReference>
<sequence length="285" mass="32831">MRSEMDGMSSEPMNERSEVAETYRNKHTGRKFKSPRTAHRSIFSTCMARCDIQQPFSSLKISNTTFLDEIERRGNCDNCGKSRKFFCYTCHIPLTAIRELVPHISNLPCYIDVIKHPNEHDGKSTSIHAAVVAPEMVKIYTFPNFPDYRNSIEDGVVLVYPCEGAVPMTTMTTSRATEIQKMVFIDSTWAQAKQIYKDPRLKALPCVVLRTRKSLFWRYQLGKPDSYLATIEAIYDAVVSLEERRNGSDSEGASSYDGKYDNLLFFFRYFYEKMNDLYFNKSPTV</sequence>
<keyword evidence="6" id="KW-0539">Nucleus</keyword>
<dbReference type="PANTHER" id="PTHR15627:SF8">
    <property type="entry name" value="TRNA-URIDINE AMINOCARBOXYPROPYLTRANSFERASE 1"/>
    <property type="match status" value="1"/>
</dbReference>
<comment type="function">
    <text evidence="7">Catalyzes the formation of 3-(3-amino-3-carboxypropyl)uridine (acp3U) at position 20 in the D-loop of several cytoplasmic tRNAs (acp3U(20)).</text>
</comment>
<keyword evidence="3" id="KW-0808">Transferase</keyword>
<dbReference type="InterPro" id="IPR051521">
    <property type="entry name" value="tRNA_Mod/Golgi_Maint"/>
</dbReference>
<evidence type="ECO:0000256" key="1">
    <source>
        <dbReference type="ARBA" id="ARBA00004123"/>
    </source>
</evidence>
<keyword evidence="4" id="KW-0949">S-adenosyl-L-methionine</keyword>
<dbReference type="GO" id="GO:0005634">
    <property type="term" value="C:nucleus"/>
    <property type="evidence" value="ECO:0007669"/>
    <property type="project" value="UniProtKB-SubCell"/>
</dbReference>
<gene>
    <name evidence="14" type="ORF">DGAL_LOCUS6863</name>
</gene>
<feature type="domain" description="DTW" evidence="13">
    <location>
        <begin position="83"/>
        <end position="279"/>
    </location>
</feature>
<evidence type="ECO:0000256" key="7">
    <source>
        <dbReference type="ARBA" id="ARBA00037050"/>
    </source>
</evidence>
<dbReference type="SMART" id="SM01144">
    <property type="entry name" value="DTW"/>
    <property type="match status" value="1"/>
</dbReference>
<evidence type="ECO:0000256" key="3">
    <source>
        <dbReference type="ARBA" id="ARBA00022679"/>
    </source>
</evidence>
<organism evidence="14 15">
    <name type="scientific">Daphnia galeata</name>
    <dbReference type="NCBI Taxonomy" id="27404"/>
    <lineage>
        <taxon>Eukaryota</taxon>
        <taxon>Metazoa</taxon>
        <taxon>Ecdysozoa</taxon>
        <taxon>Arthropoda</taxon>
        <taxon>Crustacea</taxon>
        <taxon>Branchiopoda</taxon>
        <taxon>Diplostraca</taxon>
        <taxon>Cladocera</taxon>
        <taxon>Anomopoda</taxon>
        <taxon>Daphniidae</taxon>
        <taxon>Daphnia</taxon>
    </lineage>
</organism>
<proteinExistence type="inferred from homology"/>